<evidence type="ECO:0000313" key="3">
    <source>
        <dbReference type="Proteomes" id="UP000533900"/>
    </source>
</evidence>
<reference evidence="2" key="1">
    <citation type="submission" date="2020-08" db="EMBL/GenBank/DDBJ databases">
        <title>Winogradskyella ouciana sp. nov., isolated from the hadal seawater of the Mariana Trench.</title>
        <authorList>
            <person name="He X."/>
        </authorList>
    </citation>
    <scope>NUCLEOTIDE SEQUENCE [LARGE SCALE GENOMIC DNA]</scope>
    <source>
        <strain evidence="2">KCTC 52348</strain>
    </source>
</reference>
<evidence type="ECO:0000313" key="2">
    <source>
        <dbReference type="EMBL" id="MBC2846679.1"/>
    </source>
</evidence>
<dbReference type="Proteomes" id="UP000533900">
    <property type="component" value="Unassembled WGS sequence"/>
</dbReference>
<dbReference type="AlphaFoldDB" id="A0A842IX38"/>
<organism evidence="2 3">
    <name type="scientific">Winogradskyella flava</name>
    <dbReference type="NCBI Taxonomy" id="1884876"/>
    <lineage>
        <taxon>Bacteria</taxon>
        <taxon>Pseudomonadati</taxon>
        <taxon>Bacteroidota</taxon>
        <taxon>Flavobacteriia</taxon>
        <taxon>Flavobacteriales</taxon>
        <taxon>Flavobacteriaceae</taxon>
        <taxon>Winogradskyella</taxon>
    </lineage>
</organism>
<evidence type="ECO:0008006" key="4">
    <source>
        <dbReference type="Google" id="ProtNLM"/>
    </source>
</evidence>
<keyword evidence="3" id="KW-1185">Reference proteome</keyword>
<dbReference type="EMBL" id="JACLCP010000006">
    <property type="protein sequence ID" value="MBC2846679.1"/>
    <property type="molecule type" value="Genomic_DNA"/>
</dbReference>
<keyword evidence="1" id="KW-0732">Signal</keyword>
<gene>
    <name evidence="2" type="ORF">H7F21_16350</name>
</gene>
<feature type="signal peptide" evidence="1">
    <location>
        <begin position="1"/>
        <end position="19"/>
    </location>
</feature>
<evidence type="ECO:0000256" key="1">
    <source>
        <dbReference type="SAM" id="SignalP"/>
    </source>
</evidence>
<protein>
    <recommendedName>
        <fullName evidence="4">Outer membrane protein beta-barrel domain-containing protein</fullName>
    </recommendedName>
</protein>
<dbReference type="Pfam" id="PF20230">
    <property type="entry name" value="DUF6588"/>
    <property type="match status" value="1"/>
</dbReference>
<name>A0A842IX38_9FLAO</name>
<accession>A0A842IX38</accession>
<dbReference type="RefSeq" id="WP_185790384.1">
    <property type="nucleotide sequence ID" value="NZ_JACLCP010000006.1"/>
</dbReference>
<proteinExistence type="predicted"/>
<comment type="caution">
    <text evidence="2">The sequence shown here is derived from an EMBL/GenBank/DDBJ whole genome shotgun (WGS) entry which is preliminary data.</text>
</comment>
<sequence>MKKIIVLFAFITSMQLSNAQELETILLASDDASLLTENYLRPAMVGLMYSMNGGWATTAKVHKKFGFDVTIGFNGSLVPDKSQAFDFVPSDYTFLSLPNGESELQTVMSENDAETTVDISIPVGDGTFKVASFDMPGGITEDLPVNAVPAPTVQVGFGLPFKTDIKARFVPNLNFDDDIEANLIGIGLQHDLTQYFGPMDKLPLSISVLGAFTNMKVAYAINDENASDDVSVTNGEAEFKMNTWTIQALASLDLKIITFYGSVGYNNGKTTAKMKGDYTLTYDVEDSSGNQIGTVNETISNPINLDFEANGMRATLGTRLNLGPFKIFGDYTFQEYNTATLGIALSFR</sequence>
<dbReference type="InterPro" id="IPR046495">
    <property type="entry name" value="DUF6588"/>
</dbReference>
<feature type="chain" id="PRO_5032984140" description="Outer membrane protein beta-barrel domain-containing protein" evidence="1">
    <location>
        <begin position="20"/>
        <end position="348"/>
    </location>
</feature>